<dbReference type="OrthoDB" id="104705at2157"/>
<dbReference type="GO" id="GO:0006753">
    <property type="term" value="P:nucleoside phosphate metabolic process"/>
    <property type="evidence" value="ECO:0000318"/>
    <property type="project" value="GO_Central"/>
</dbReference>
<dbReference type="eggNOG" id="arCOG01073">
    <property type="taxonomic scope" value="Archaea"/>
</dbReference>
<proteinExistence type="predicted"/>
<sequence>MSLEEPRIVRDELLCSGRRVKLFRRILARGEDEIEKDLVSFGSSVVIIPLLDDGRVVFLRQYRAAIASWILELPAGRVEDGEDPREAAIRELEEETGYRAQYVERVASAFVSPGYSDELMHIFIAKGLKPGIPHPERGEILEKVLMRPEEYLSDLDSVKDMKSIASILLLLHRAHE</sequence>
<protein>
    <submittedName>
        <fullName evidence="4">NUDIX hydrolase</fullName>
    </submittedName>
</protein>
<evidence type="ECO:0000259" key="3">
    <source>
        <dbReference type="PROSITE" id="PS51462"/>
    </source>
</evidence>
<dbReference type="PROSITE" id="PS00893">
    <property type="entry name" value="NUDIX_BOX"/>
    <property type="match status" value="1"/>
</dbReference>
<gene>
    <name evidence="4" type="ordered locus">Kcr_0304</name>
</gene>
<dbReference type="PhylomeDB" id="B1L3N3"/>
<dbReference type="GO" id="GO:0016462">
    <property type="term" value="F:pyrophosphatase activity"/>
    <property type="evidence" value="ECO:0007669"/>
    <property type="project" value="UniProtKB-ARBA"/>
</dbReference>
<feature type="domain" description="Nudix hydrolase" evidence="3">
    <location>
        <begin position="40"/>
        <end position="168"/>
    </location>
</feature>
<dbReference type="PANTHER" id="PTHR11839">
    <property type="entry name" value="UDP/ADP-SUGAR PYROPHOSPHATASE"/>
    <property type="match status" value="1"/>
</dbReference>
<dbReference type="FunFam" id="3.90.79.10:FF:000024">
    <property type="entry name" value="ADP-ribose pyrophosphatase"/>
    <property type="match status" value="1"/>
</dbReference>
<evidence type="ECO:0000256" key="2">
    <source>
        <dbReference type="ARBA" id="ARBA00022801"/>
    </source>
</evidence>
<dbReference type="AlphaFoldDB" id="B1L3N3"/>
<comment type="cofactor">
    <cofactor evidence="1">
        <name>Mg(2+)</name>
        <dbReference type="ChEBI" id="CHEBI:18420"/>
    </cofactor>
</comment>
<dbReference type="InterPro" id="IPR000086">
    <property type="entry name" value="NUDIX_hydrolase_dom"/>
</dbReference>
<keyword evidence="5" id="KW-1185">Reference proteome</keyword>
<dbReference type="FunCoup" id="B1L3N3">
    <property type="interactions" value="101"/>
</dbReference>
<dbReference type="RefSeq" id="WP_012308959.1">
    <property type="nucleotide sequence ID" value="NC_010482.1"/>
</dbReference>
<dbReference type="GeneID" id="6093592"/>
<dbReference type="GO" id="GO:0019693">
    <property type="term" value="P:ribose phosphate metabolic process"/>
    <property type="evidence" value="ECO:0000318"/>
    <property type="project" value="GO_Central"/>
</dbReference>
<evidence type="ECO:0000256" key="1">
    <source>
        <dbReference type="ARBA" id="ARBA00001946"/>
    </source>
</evidence>
<dbReference type="PRINTS" id="PR00502">
    <property type="entry name" value="NUDIXFAMILY"/>
</dbReference>
<dbReference type="InParanoid" id="B1L3N3"/>
<accession>B1L3N3</accession>
<evidence type="ECO:0000313" key="5">
    <source>
        <dbReference type="Proteomes" id="UP000001686"/>
    </source>
</evidence>
<evidence type="ECO:0000313" key="4">
    <source>
        <dbReference type="EMBL" id="ACB07062.1"/>
    </source>
</evidence>
<dbReference type="EMBL" id="CP000968">
    <property type="protein sequence ID" value="ACB07062.1"/>
    <property type="molecule type" value="Genomic_DNA"/>
</dbReference>
<dbReference type="EnsemblBacteria" id="ACB07062">
    <property type="protein sequence ID" value="ACB07062"/>
    <property type="gene ID" value="Kcr_0304"/>
</dbReference>
<organism evidence="4 5">
    <name type="scientific">Korarchaeum cryptofilum (strain OPF8)</name>
    <dbReference type="NCBI Taxonomy" id="374847"/>
    <lineage>
        <taxon>Archaea</taxon>
        <taxon>Thermoproteota</taxon>
        <taxon>Candidatus Korarchaeia</taxon>
        <taxon>Candidatus Korarchaeales</taxon>
        <taxon>Candidatus Korarchaeaceae</taxon>
        <taxon>Candidatus Korarchaeum</taxon>
    </lineage>
</organism>
<dbReference type="Pfam" id="PF00293">
    <property type="entry name" value="NUDIX"/>
    <property type="match status" value="1"/>
</dbReference>
<dbReference type="SUPFAM" id="SSF55811">
    <property type="entry name" value="Nudix"/>
    <property type="match status" value="1"/>
</dbReference>
<dbReference type="CDD" id="cd03424">
    <property type="entry name" value="NUDIX_ADPRase_Nudt5_UGPPase_Nudt14"/>
    <property type="match status" value="1"/>
</dbReference>
<dbReference type="InterPro" id="IPR020084">
    <property type="entry name" value="NUDIX_hydrolase_CS"/>
</dbReference>
<dbReference type="HOGENOM" id="CLU_062658_5_2_2"/>
<dbReference type="InterPro" id="IPR015797">
    <property type="entry name" value="NUDIX_hydrolase-like_dom_sf"/>
</dbReference>
<dbReference type="Proteomes" id="UP000001686">
    <property type="component" value="Chromosome"/>
</dbReference>
<name>B1L3N3_KORCO</name>
<dbReference type="KEGG" id="kcr:Kcr_0304"/>
<dbReference type="PROSITE" id="PS51462">
    <property type="entry name" value="NUDIX"/>
    <property type="match status" value="1"/>
</dbReference>
<dbReference type="InterPro" id="IPR020476">
    <property type="entry name" value="Nudix_hydrolase"/>
</dbReference>
<reference evidence="4 5" key="1">
    <citation type="journal article" date="2008" name="Proc. Natl. Acad. Sci. U.S.A.">
        <title>A korarchaeal genome reveals new insights into the evolution of the Archaea.</title>
        <authorList>
            <person name="Elkins J.G."/>
            <person name="Podar M."/>
            <person name="Graham D.E."/>
            <person name="Makarova K.S."/>
            <person name="Wolf Y."/>
            <person name="Randau L."/>
            <person name="Hedlund B.P."/>
            <person name="Brochier-Armanet C."/>
            <person name="Kunin V."/>
            <person name="Anderson I."/>
            <person name="Lapidus A."/>
            <person name="Goltsman E."/>
            <person name="Barry K."/>
            <person name="Koonin E.V."/>
            <person name="Hugenholtz P."/>
            <person name="Kyrpides N."/>
            <person name="Wanner G."/>
            <person name="Richardson P."/>
            <person name="Keller M."/>
            <person name="Stetter K.O."/>
        </authorList>
    </citation>
    <scope>NUCLEOTIDE SEQUENCE [LARGE SCALE GENOMIC DNA]</scope>
    <source>
        <strain evidence="5">OPF8</strain>
    </source>
</reference>
<dbReference type="PANTHER" id="PTHR11839:SF18">
    <property type="entry name" value="NUDIX HYDROLASE DOMAIN-CONTAINING PROTEIN"/>
    <property type="match status" value="1"/>
</dbReference>
<keyword evidence="2 4" id="KW-0378">Hydrolase</keyword>
<dbReference type="Gene3D" id="3.90.79.10">
    <property type="entry name" value="Nucleoside Triphosphate Pyrophosphohydrolase"/>
    <property type="match status" value="1"/>
</dbReference>
<dbReference type="STRING" id="374847.Kcr_0304"/>